<evidence type="ECO:0000313" key="2">
    <source>
        <dbReference type="Proteomes" id="UP000624244"/>
    </source>
</evidence>
<name>A0A8H5ZKH3_COCSA</name>
<dbReference type="Proteomes" id="UP000624244">
    <property type="component" value="Unassembled WGS sequence"/>
</dbReference>
<comment type="caution">
    <text evidence="1">The sequence shown here is derived from an EMBL/GenBank/DDBJ whole genome shotgun (WGS) entry which is preliminary data.</text>
</comment>
<proteinExistence type="predicted"/>
<protein>
    <submittedName>
        <fullName evidence="1">Uncharacterized protein</fullName>
    </submittedName>
</protein>
<sequence>MIETLQATISHLPESKDIHFAGTYPNIGRFRHVHLVCSQRPACDHRVSGPHTCKRPQPHCRDRNFFCTNPSHVHHGRVS</sequence>
<evidence type="ECO:0000313" key="1">
    <source>
        <dbReference type="EMBL" id="KAF5850932.1"/>
    </source>
</evidence>
<dbReference type="AlphaFoldDB" id="A0A8H5ZKH3"/>
<reference evidence="1" key="1">
    <citation type="submission" date="2019-11" db="EMBL/GenBank/DDBJ databases">
        <title>Bipolaris sorokiniana Genome sequencing.</title>
        <authorList>
            <person name="Wang H."/>
        </authorList>
    </citation>
    <scope>NUCLEOTIDE SEQUENCE</scope>
</reference>
<organism evidence="1 2">
    <name type="scientific">Cochliobolus sativus</name>
    <name type="common">Common root rot and spot blotch fungus</name>
    <name type="synonym">Bipolaris sorokiniana</name>
    <dbReference type="NCBI Taxonomy" id="45130"/>
    <lineage>
        <taxon>Eukaryota</taxon>
        <taxon>Fungi</taxon>
        <taxon>Dikarya</taxon>
        <taxon>Ascomycota</taxon>
        <taxon>Pezizomycotina</taxon>
        <taxon>Dothideomycetes</taxon>
        <taxon>Pleosporomycetidae</taxon>
        <taxon>Pleosporales</taxon>
        <taxon>Pleosporineae</taxon>
        <taxon>Pleosporaceae</taxon>
        <taxon>Bipolaris</taxon>
    </lineage>
</organism>
<gene>
    <name evidence="1" type="ORF">GGP41_010583</name>
</gene>
<dbReference type="EMBL" id="WNKQ01000006">
    <property type="protein sequence ID" value="KAF5850932.1"/>
    <property type="molecule type" value="Genomic_DNA"/>
</dbReference>
<accession>A0A8H5ZKH3</accession>